<gene>
    <name evidence="6" type="primary">oxyR</name>
    <name evidence="6" type="ORF">JEOPIN946_01546</name>
</gene>
<comment type="similarity">
    <text evidence="1">Belongs to the LysR transcriptional regulatory family.</text>
</comment>
<evidence type="ECO:0000259" key="5">
    <source>
        <dbReference type="PROSITE" id="PS50931"/>
    </source>
</evidence>
<protein>
    <submittedName>
        <fullName evidence="6">Hydrogen peroxide-inducible genes activator</fullName>
    </submittedName>
</protein>
<evidence type="ECO:0000256" key="4">
    <source>
        <dbReference type="ARBA" id="ARBA00023163"/>
    </source>
</evidence>
<keyword evidence="4" id="KW-0804">Transcription</keyword>
<dbReference type="InterPro" id="IPR050950">
    <property type="entry name" value="HTH-type_LysR_regulators"/>
</dbReference>
<dbReference type="CDD" id="cd05466">
    <property type="entry name" value="PBP2_LTTR_substrate"/>
    <property type="match status" value="1"/>
</dbReference>
<evidence type="ECO:0000256" key="3">
    <source>
        <dbReference type="ARBA" id="ARBA00023125"/>
    </source>
</evidence>
<dbReference type="InterPro" id="IPR036388">
    <property type="entry name" value="WH-like_DNA-bd_sf"/>
</dbReference>
<dbReference type="InterPro" id="IPR036390">
    <property type="entry name" value="WH_DNA-bd_sf"/>
</dbReference>
<dbReference type="PRINTS" id="PR00039">
    <property type="entry name" value="HTHLYSR"/>
</dbReference>
<feature type="domain" description="HTH lysR-type" evidence="5">
    <location>
        <begin position="1"/>
        <end position="58"/>
    </location>
</feature>
<proteinExistence type="inferred from homology"/>
<reference evidence="6 7" key="1">
    <citation type="submission" date="2020-07" db="EMBL/GenBank/DDBJ databases">
        <authorList>
            <person name="Criscuolo A."/>
        </authorList>
    </citation>
    <scope>NUCLEOTIDE SEQUENCE [LARGE SCALE GENOMIC DNA]</scope>
    <source>
        <strain evidence="6">CIP107946</strain>
    </source>
</reference>
<sequence>MDIKQLRYLNQIIEHKTMSRAANALYISQPALTISINNLEAELGFKVIQRSEHGYVLTESGKQFYKHVQMILSLYENMEEDVEYIKNHGSGKLKIGITEEFRAVMPELFEIFLEKNPKYDIKLVEGNTGNVINKLRSHEIHFCLSPLRYLDEDMQSVFLSHNRYALLVRREEVEKYKKNQSLTVFNDFNFISVENTYDFKAFIKSNHISYQNLLQVNTIGAAVRLVKKGLGISVIPELYARNYTDPEVKSVQLKYELHGPDLYLSYMKRQNLPPAIEDFISEIQEYIESIRI</sequence>
<dbReference type="Pfam" id="PF03466">
    <property type="entry name" value="LysR_substrate"/>
    <property type="match status" value="1"/>
</dbReference>
<dbReference type="PANTHER" id="PTHR30419:SF28">
    <property type="entry name" value="HTH-TYPE TRANSCRIPTIONAL REGULATOR BSDA"/>
    <property type="match status" value="1"/>
</dbReference>
<name>A0A6V7RNY2_9BACL</name>
<dbReference type="Gene3D" id="1.10.10.10">
    <property type="entry name" value="Winged helix-like DNA-binding domain superfamily/Winged helix DNA-binding domain"/>
    <property type="match status" value="1"/>
</dbReference>
<dbReference type="PROSITE" id="PS50931">
    <property type="entry name" value="HTH_LYSR"/>
    <property type="match status" value="1"/>
</dbReference>
<dbReference type="GO" id="GO:0003677">
    <property type="term" value="F:DNA binding"/>
    <property type="evidence" value="ECO:0007669"/>
    <property type="project" value="UniProtKB-KW"/>
</dbReference>
<evidence type="ECO:0000256" key="2">
    <source>
        <dbReference type="ARBA" id="ARBA00023015"/>
    </source>
</evidence>
<keyword evidence="3" id="KW-0238">DNA-binding</keyword>
<dbReference type="Pfam" id="PF00126">
    <property type="entry name" value="HTH_1"/>
    <property type="match status" value="1"/>
</dbReference>
<dbReference type="Gene3D" id="3.40.190.290">
    <property type="match status" value="1"/>
</dbReference>
<evidence type="ECO:0000256" key="1">
    <source>
        <dbReference type="ARBA" id="ARBA00009437"/>
    </source>
</evidence>
<dbReference type="SUPFAM" id="SSF53850">
    <property type="entry name" value="Periplasmic binding protein-like II"/>
    <property type="match status" value="1"/>
</dbReference>
<dbReference type="FunFam" id="1.10.10.10:FF:000001">
    <property type="entry name" value="LysR family transcriptional regulator"/>
    <property type="match status" value="1"/>
</dbReference>
<dbReference type="Proteomes" id="UP000588186">
    <property type="component" value="Unassembled WGS sequence"/>
</dbReference>
<dbReference type="SUPFAM" id="SSF46785">
    <property type="entry name" value="Winged helix' DNA-binding domain"/>
    <property type="match status" value="1"/>
</dbReference>
<dbReference type="PANTHER" id="PTHR30419">
    <property type="entry name" value="HTH-TYPE TRANSCRIPTIONAL REGULATOR YBHD"/>
    <property type="match status" value="1"/>
</dbReference>
<dbReference type="RefSeq" id="WP_186078323.1">
    <property type="nucleotide sequence ID" value="NZ_CAJEWB010000012.1"/>
</dbReference>
<evidence type="ECO:0000313" key="6">
    <source>
        <dbReference type="EMBL" id="CAD2079281.1"/>
    </source>
</evidence>
<organism evidence="6 7">
    <name type="scientific">Phocicoccus pinnipedialis</name>
    <dbReference type="NCBI Taxonomy" id="110845"/>
    <lineage>
        <taxon>Bacteria</taxon>
        <taxon>Bacillati</taxon>
        <taxon>Bacillota</taxon>
        <taxon>Bacilli</taxon>
        <taxon>Bacillales</taxon>
        <taxon>Salinicoccaceae</taxon>
        <taxon>Phocicoccus</taxon>
    </lineage>
</organism>
<evidence type="ECO:0000313" key="7">
    <source>
        <dbReference type="Proteomes" id="UP000588186"/>
    </source>
</evidence>
<keyword evidence="7" id="KW-1185">Reference proteome</keyword>
<comment type="caution">
    <text evidence="6">The sequence shown here is derived from an EMBL/GenBank/DDBJ whole genome shotgun (WGS) entry which is preliminary data.</text>
</comment>
<dbReference type="InterPro" id="IPR005119">
    <property type="entry name" value="LysR_subst-bd"/>
</dbReference>
<dbReference type="GO" id="GO:0005829">
    <property type="term" value="C:cytosol"/>
    <property type="evidence" value="ECO:0007669"/>
    <property type="project" value="TreeGrafter"/>
</dbReference>
<keyword evidence="2" id="KW-0805">Transcription regulation</keyword>
<accession>A0A6V7RNY2</accession>
<dbReference type="AlphaFoldDB" id="A0A6V7RNY2"/>
<dbReference type="GO" id="GO:0003700">
    <property type="term" value="F:DNA-binding transcription factor activity"/>
    <property type="evidence" value="ECO:0007669"/>
    <property type="project" value="InterPro"/>
</dbReference>
<dbReference type="EMBL" id="CAJEWB010000012">
    <property type="protein sequence ID" value="CAD2079281.1"/>
    <property type="molecule type" value="Genomic_DNA"/>
</dbReference>
<dbReference type="InterPro" id="IPR000847">
    <property type="entry name" value="LysR_HTH_N"/>
</dbReference>